<evidence type="ECO:0000313" key="1">
    <source>
        <dbReference type="EMBL" id="KAK5850150.1"/>
    </source>
</evidence>
<proteinExistence type="predicted"/>
<dbReference type="AlphaFoldDB" id="A0AAN7WZP4"/>
<comment type="caution">
    <text evidence="1">The sequence shown here is derived from an EMBL/GenBank/DDBJ whole genome shotgun (WGS) entry which is preliminary data.</text>
</comment>
<dbReference type="EMBL" id="JAUZQC010000023">
    <property type="protein sequence ID" value="KAK5850150.1"/>
    <property type="molecule type" value="Genomic_DNA"/>
</dbReference>
<keyword evidence="2" id="KW-1185">Reference proteome</keyword>
<evidence type="ECO:0000313" key="2">
    <source>
        <dbReference type="Proteomes" id="UP001346869"/>
    </source>
</evidence>
<gene>
    <name evidence="1" type="ORF">PBY51_014425</name>
</gene>
<protein>
    <submittedName>
        <fullName evidence="1">Uncharacterized protein</fullName>
    </submittedName>
</protein>
<organism evidence="1 2">
    <name type="scientific">Eleginops maclovinus</name>
    <name type="common">Patagonian blennie</name>
    <name type="synonym">Eleginus maclovinus</name>
    <dbReference type="NCBI Taxonomy" id="56733"/>
    <lineage>
        <taxon>Eukaryota</taxon>
        <taxon>Metazoa</taxon>
        <taxon>Chordata</taxon>
        <taxon>Craniata</taxon>
        <taxon>Vertebrata</taxon>
        <taxon>Euteleostomi</taxon>
        <taxon>Actinopterygii</taxon>
        <taxon>Neopterygii</taxon>
        <taxon>Teleostei</taxon>
        <taxon>Neoteleostei</taxon>
        <taxon>Acanthomorphata</taxon>
        <taxon>Eupercaria</taxon>
        <taxon>Perciformes</taxon>
        <taxon>Notothenioidei</taxon>
        <taxon>Eleginopidae</taxon>
        <taxon>Eleginops</taxon>
    </lineage>
</organism>
<name>A0AAN7WZP4_ELEMC</name>
<reference evidence="1 2" key="2">
    <citation type="journal article" date="2023" name="Mol. Biol. Evol.">
        <title>Genomics of Secondarily Temperate Adaptation in the Only Non-Antarctic Icefish.</title>
        <authorList>
            <person name="Rivera-Colon A.G."/>
            <person name="Rayamajhi N."/>
            <person name="Minhas B.F."/>
            <person name="Madrigal G."/>
            <person name="Bilyk K.T."/>
            <person name="Yoon V."/>
            <person name="Hune M."/>
            <person name="Gregory S."/>
            <person name="Cheng C.H.C."/>
            <person name="Catchen J.M."/>
        </authorList>
    </citation>
    <scope>NUCLEOTIDE SEQUENCE [LARGE SCALE GENOMIC DNA]</scope>
    <source>
        <strain evidence="1">JMC-PN-2008</strain>
    </source>
</reference>
<sequence>MALLPISLTVSNLYSEWLDAYGRWKHLFIYCCSRMLLKVIGDMEGMDNATLMVPSQGSTNQREDKEASHQLRKRKKLFGRFHRVEPVGGSGCGSSFALQDLSQ</sequence>
<dbReference type="Proteomes" id="UP001346869">
    <property type="component" value="Unassembled WGS sequence"/>
</dbReference>
<accession>A0AAN7WZP4</accession>
<reference evidence="1 2" key="1">
    <citation type="journal article" date="2023" name="Genes (Basel)">
        <title>Chromosome-Level Genome Assembly and Circadian Gene Repertoire of the Patagonia Blennie Eleginops maclovinus-The Closest Ancestral Proxy of Antarctic Cryonotothenioids.</title>
        <authorList>
            <person name="Cheng C.C."/>
            <person name="Rivera-Colon A.G."/>
            <person name="Minhas B.F."/>
            <person name="Wilson L."/>
            <person name="Rayamajhi N."/>
            <person name="Vargas-Chacoff L."/>
            <person name="Catchen J.M."/>
        </authorList>
    </citation>
    <scope>NUCLEOTIDE SEQUENCE [LARGE SCALE GENOMIC DNA]</scope>
    <source>
        <strain evidence="1">JMC-PN-2008</strain>
    </source>
</reference>